<dbReference type="PROSITE" id="PS51257">
    <property type="entry name" value="PROKAR_LIPOPROTEIN"/>
    <property type="match status" value="1"/>
</dbReference>
<evidence type="ECO:0000313" key="2">
    <source>
        <dbReference type="EMBL" id="SEA54708.1"/>
    </source>
</evidence>
<dbReference type="Pfam" id="PF12028">
    <property type="entry name" value="DUF3515"/>
    <property type="match status" value="1"/>
</dbReference>
<dbReference type="EMBL" id="FNQV01000011">
    <property type="protein sequence ID" value="SEA54708.1"/>
    <property type="molecule type" value="Genomic_DNA"/>
</dbReference>
<dbReference type="RefSeq" id="WP_176780764.1">
    <property type="nucleotide sequence ID" value="NZ_FNQV01000011.1"/>
</dbReference>
<gene>
    <name evidence="2" type="ORF">SAMN02910418_01849</name>
</gene>
<feature type="signal peptide" evidence="1">
    <location>
        <begin position="1"/>
        <end position="25"/>
    </location>
</feature>
<feature type="chain" id="PRO_5011524645" description="DUF3515 domain-containing protein" evidence="1">
    <location>
        <begin position="26"/>
        <end position="185"/>
    </location>
</feature>
<accession>A0A1H4C2X2</accession>
<name>A0A1H4C2X2_9ACTO</name>
<proteinExistence type="predicted"/>
<protein>
    <recommendedName>
        <fullName evidence="4">DUF3515 domain-containing protein</fullName>
    </recommendedName>
</protein>
<keyword evidence="3" id="KW-1185">Reference proteome</keyword>
<sequence>MIPSRSLARLGAISVAAAAALSGCAAPVHLSPAPYAPDPVCARVFQKMPRTIAGMKQISTDAQASMAYGDPQAPVTIRCGLNPPPPTTDRCLSVSASTAKDTAAEGIDWINPEYGSPLIPAHAPDSAWTFITYGRAPAIEVVVPAETGLEQPTAVLLAMTKAVEEVEATTHCVGATDVVGDRPSN</sequence>
<evidence type="ECO:0008006" key="4">
    <source>
        <dbReference type="Google" id="ProtNLM"/>
    </source>
</evidence>
<evidence type="ECO:0000313" key="3">
    <source>
        <dbReference type="Proteomes" id="UP000199288"/>
    </source>
</evidence>
<keyword evidence="1" id="KW-0732">Signal</keyword>
<organism evidence="2 3">
    <name type="scientific">Bowdeniella nasicola</name>
    <dbReference type="NCBI Taxonomy" id="208480"/>
    <lineage>
        <taxon>Bacteria</taxon>
        <taxon>Bacillati</taxon>
        <taxon>Actinomycetota</taxon>
        <taxon>Actinomycetes</taxon>
        <taxon>Actinomycetales</taxon>
        <taxon>Actinomycetaceae</taxon>
        <taxon>Bowdeniella</taxon>
    </lineage>
</organism>
<dbReference type="InterPro" id="IPR021903">
    <property type="entry name" value="DUF3515"/>
</dbReference>
<evidence type="ECO:0000256" key="1">
    <source>
        <dbReference type="SAM" id="SignalP"/>
    </source>
</evidence>
<reference evidence="3" key="1">
    <citation type="submission" date="2016-10" db="EMBL/GenBank/DDBJ databases">
        <authorList>
            <person name="Varghese N."/>
            <person name="Submissions S."/>
        </authorList>
    </citation>
    <scope>NUCLEOTIDE SEQUENCE [LARGE SCALE GENOMIC DNA]</scope>
    <source>
        <strain evidence="3">KPR-1</strain>
    </source>
</reference>
<dbReference type="Proteomes" id="UP000199288">
    <property type="component" value="Unassembled WGS sequence"/>
</dbReference>
<dbReference type="AlphaFoldDB" id="A0A1H4C2X2"/>